<name>A0A1M7RYT3_FERGO</name>
<dbReference type="OrthoDB" id="9802507at2"/>
<dbReference type="Pfam" id="PF02769">
    <property type="entry name" value="AIRS_C"/>
    <property type="match status" value="1"/>
</dbReference>
<reference evidence="15" key="1">
    <citation type="submission" date="2016-12" db="EMBL/GenBank/DDBJ databases">
        <authorList>
            <person name="Varghese N."/>
            <person name="Submissions S."/>
        </authorList>
    </citation>
    <scope>NUCLEOTIDE SEQUENCE [LARGE SCALE GENOMIC DNA]</scope>
    <source>
        <strain evidence="15">DSM 13020</strain>
    </source>
</reference>
<dbReference type="Gene3D" id="3.90.650.10">
    <property type="entry name" value="PurM-like C-terminal domain"/>
    <property type="match status" value="1"/>
</dbReference>
<keyword evidence="15" id="KW-1185">Reference proteome</keyword>
<dbReference type="UniPathway" id="UPA00074">
    <property type="reaction ID" value="UER00129"/>
</dbReference>
<comment type="similarity">
    <text evidence="2">Belongs to the AIR synthase family.</text>
</comment>
<evidence type="ECO:0000256" key="1">
    <source>
        <dbReference type="ARBA" id="ARBA00004686"/>
    </source>
</evidence>
<dbReference type="InterPro" id="IPR004733">
    <property type="entry name" value="PurM_cligase"/>
</dbReference>
<dbReference type="EMBL" id="FRDJ01000001">
    <property type="protein sequence ID" value="SHN51326.1"/>
    <property type="molecule type" value="Genomic_DNA"/>
</dbReference>
<dbReference type="STRING" id="1121883.SAMN02745226_00338"/>
<dbReference type="Pfam" id="PF00586">
    <property type="entry name" value="AIRS"/>
    <property type="match status" value="1"/>
</dbReference>
<evidence type="ECO:0000256" key="8">
    <source>
        <dbReference type="ARBA" id="ARBA00031908"/>
    </source>
</evidence>
<dbReference type="InterPro" id="IPR010918">
    <property type="entry name" value="PurM-like_C_dom"/>
</dbReference>
<dbReference type="SUPFAM" id="SSF56042">
    <property type="entry name" value="PurM C-terminal domain-like"/>
    <property type="match status" value="1"/>
</dbReference>
<evidence type="ECO:0000256" key="6">
    <source>
        <dbReference type="ARBA" id="ARBA00022741"/>
    </source>
</evidence>
<dbReference type="Proteomes" id="UP000184207">
    <property type="component" value="Unassembled WGS sequence"/>
</dbReference>
<organism evidence="14 15">
    <name type="scientific">Fervidobacterium gondwanense DSM 13020</name>
    <dbReference type="NCBI Taxonomy" id="1121883"/>
    <lineage>
        <taxon>Bacteria</taxon>
        <taxon>Thermotogati</taxon>
        <taxon>Thermotogota</taxon>
        <taxon>Thermotogae</taxon>
        <taxon>Thermotogales</taxon>
        <taxon>Fervidobacteriaceae</taxon>
        <taxon>Fervidobacterium</taxon>
    </lineage>
</organism>
<feature type="domain" description="PurM-like C-terminal" evidence="13">
    <location>
        <begin position="168"/>
        <end position="306"/>
    </location>
</feature>
<comment type="catalytic activity">
    <reaction evidence="11">
        <text>2-formamido-N(1)-(5-O-phospho-beta-D-ribosyl)acetamidine + ATP = 5-amino-1-(5-phospho-beta-D-ribosyl)imidazole + ADP + phosphate + H(+)</text>
        <dbReference type="Rhea" id="RHEA:23032"/>
        <dbReference type="ChEBI" id="CHEBI:15378"/>
        <dbReference type="ChEBI" id="CHEBI:30616"/>
        <dbReference type="ChEBI" id="CHEBI:43474"/>
        <dbReference type="ChEBI" id="CHEBI:137981"/>
        <dbReference type="ChEBI" id="CHEBI:147287"/>
        <dbReference type="ChEBI" id="CHEBI:456216"/>
        <dbReference type="EC" id="6.3.3.1"/>
    </reaction>
</comment>
<evidence type="ECO:0000256" key="9">
    <source>
        <dbReference type="ARBA" id="ARBA00032931"/>
    </source>
</evidence>
<dbReference type="Gene3D" id="3.30.1330.10">
    <property type="entry name" value="PurM-like, N-terminal domain"/>
    <property type="match status" value="1"/>
</dbReference>
<dbReference type="GO" id="GO:0006189">
    <property type="term" value="P:'de novo' IMP biosynthetic process"/>
    <property type="evidence" value="ECO:0007669"/>
    <property type="project" value="UniProtKB-UniPathway"/>
</dbReference>
<sequence length="311" mass="34808">MGSEKYTYSGSGVDVFRNDDFTDHIKNVIKVPDWVLKEPTGYATILNFTTPKIVLTADGIGSKLLLHIKYRSWSDAAQDLIAMNYNDIVCVGGKPRAFVDYLGVHQIDRQHYEFIEALVRKLDEYDMALVAGETAEIPSIYTENDWDAAGFCIGTLEKRIPIETIEYGDFIIGLPASGFHSNGWSLIRKIIESENISIEELSFDLLAGTKIYKEVTEVFELIKGIAHVTGGGILRALRRVLGDKGYEISITLKPYIEWILKYVEIPEAIKTFNMGYGMILVIAEKDVESVLKITNGEVIGKVSQNTNIVIQ</sequence>
<evidence type="ECO:0000259" key="13">
    <source>
        <dbReference type="Pfam" id="PF02769"/>
    </source>
</evidence>
<dbReference type="GO" id="GO:0004637">
    <property type="term" value="F:phosphoribosylamine-glycine ligase activity"/>
    <property type="evidence" value="ECO:0007669"/>
    <property type="project" value="TreeGrafter"/>
</dbReference>
<dbReference type="PANTHER" id="PTHR10520">
    <property type="entry name" value="TRIFUNCTIONAL PURINE BIOSYNTHETIC PROTEIN ADENOSINE-3-RELATED"/>
    <property type="match status" value="1"/>
</dbReference>
<evidence type="ECO:0000256" key="7">
    <source>
        <dbReference type="ARBA" id="ARBA00022840"/>
    </source>
</evidence>
<accession>A0A1M7RYT3</accession>
<gene>
    <name evidence="14" type="ORF">SAMN02745226_00338</name>
</gene>
<evidence type="ECO:0000256" key="3">
    <source>
        <dbReference type="ARBA" id="ARBA00013047"/>
    </source>
</evidence>
<dbReference type="GO" id="GO:0005524">
    <property type="term" value="F:ATP binding"/>
    <property type="evidence" value="ECO:0007669"/>
    <property type="project" value="UniProtKB-KW"/>
</dbReference>
<proteinExistence type="inferred from homology"/>
<keyword evidence="5 14" id="KW-0436">Ligase</keyword>
<evidence type="ECO:0000259" key="12">
    <source>
        <dbReference type="Pfam" id="PF00586"/>
    </source>
</evidence>
<evidence type="ECO:0000256" key="5">
    <source>
        <dbReference type="ARBA" id="ARBA00022598"/>
    </source>
</evidence>
<dbReference type="GO" id="GO:0046084">
    <property type="term" value="P:adenine biosynthetic process"/>
    <property type="evidence" value="ECO:0007669"/>
    <property type="project" value="TreeGrafter"/>
</dbReference>
<keyword evidence="6" id="KW-0547">Nucleotide-binding</keyword>
<protein>
    <recommendedName>
        <fullName evidence="4">Phosphoribosylformylglycinamidine cyclo-ligase</fullName>
        <ecNumber evidence="3">6.3.3.1</ecNumber>
    </recommendedName>
    <alternativeName>
        <fullName evidence="9">AIR synthase</fullName>
    </alternativeName>
    <alternativeName>
        <fullName evidence="10">AIRS</fullName>
    </alternativeName>
    <alternativeName>
        <fullName evidence="8">Phosphoribosyl-aminoimidazole synthetase</fullName>
    </alternativeName>
</protein>
<evidence type="ECO:0000256" key="11">
    <source>
        <dbReference type="ARBA" id="ARBA00049057"/>
    </source>
</evidence>
<dbReference type="InterPro" id="IPR036676">
    <property type="entry name" value="PurM-like_C_sf"/>
</dbReference>
<evidence type="ECO:0000256" key="10">
    <source>
        <dbReference type="ARBA" id="ARBA00033093"/>
    </source>
</evidence>
<dbReference type="GO" id="GO:0004641">
    <property type="term" value="F:phosphoribosylformylglycinamidine cyclo-ligase activity"/>
    <property type="evidence" value="ECO:0007669"/>
    <property type="project" value="UniProtKB-EC"/>
</dbReference>
<feature type="domain" description="PurM-like N-terminal" evidence="12">
    <location>
        <begin position="49"/>
        <end position="155"/>
    </location>
</feature>
<dbReference type="SUPFAM" id="SSF55326">
    <property type="entry name" value="PurM N-terminal domain-like"/>
    <property type="match status" value="1"/>
</dbReference>
<evidence type="ECO:0000256" key="4">
    <source>
        <dbReference type="ARBA" id="ARBA00020367"/>
    </source>
</evidence>
<dbReference type="CDD" id="cd02196">
    <property type="entry name" value="PurM"/>
    <property type="match status" value="1"/>
</dbReference>
<dbReference type="EC" id="6.3.3.1" evidence="3"/>
<dbReference type="GO" id="GO:0005829">
    <property type="term" value="C:cytosol"/>
    <property type="evidence" value="ECO:0007669"/>
    <property type="project" value="TreeGrafter"/>
</dbReference>
<evidence type="ECO:0000256" key="2">
    <source>
        <dbReference type="ARBA" id="ARBA00010280"/>
    </source>
</evidence>
<evidence type="ECO:0000313" key="15">
    <source>
        <dbReference type="Proteomes" id="UP000184207"/>
    </source>
</evidence>
<dbReference type="InterPro" id="IPR036921">
    <property type="entry name" value="PurM-like_N_sf"/>
</dbReference>
<dbReference type="RefSeq" id="WP_072757630.1">
    <property type="nucleotide sequence ID" value="NZ_FRDJ01000001.1"/>
</dbReference>
<comment type="pathway">
    <text evidence="1">Purine metabolism; IMP biosynthesis via de novo pathway; 5-amino-1-(5-phospho-D-ribosyl)imidazole from N(2)-formyl-N(1)-(5-phospho-D-ribosyl)glycinamide: step 2/2.</text>
</comment>
<dbReference type="AlphaFoldDB" id="A0A1M7RYT3"/>
<dbReference type="InterPro" id="IPR016188">
    <property type="entry name" value="PurM-like_N"/>
</dbReference>
<dbReference type="PANTHER" id="PTHR10520:SF12">
    <property type="entry name" value="TRIFUNCTIONAL PURINE BIOSYNTHETIC PROTEIN ADENOSINE-3"/>
    <property type="match status" value="1"/>
</dbReference>
<keyword evidence="7" id="KW-0067">ATP-binding</keyword>
<evidence type="ECO:0000313" key="14">
    <source>
        <dbReference type="EMBL" id="SHN51326.1"/>
    </source>
</evidence>